<organism evidence="2 3">
    <name type="scientific">Empedobacter tilapiae</name>
    <dbReference type="NCBI Taxonomy" id="2491114"/>
    <lineage>
        <taxon>Bacteria</taxon>
        <taxon>Pseudomonadati</taxon>
        <taxon>Bacteroidota</taxon>
        <taxon>Flavobacteriia</taxon>
        <taxon>Flavobacteriales</taxon>
        <taxon>Weeksellaceae</taxon>
        <taxon>Empedobacter</taxon>
    </lineage>
</organism>
<accession>A0A4Z1BUT1</accession>
<dbReference type="Proteomes" id="UP000297998">
    <property type="component" value="Unassembled WGS sequence"/>
</dbReference>
<feature type="coiled-coil region" evidence="1">
    <location>
        <begin position="2"/>
        <end position="29"/>
    </location>
</feature>
<name>A0A4Z1BUT1_9FLAO</name>
<protein>
    <submittedName>
        <fullName evidence="2">Uncharacterized protein</fullName>
    </submittedName>
</protein>
<dbReference type="OrthoDB" id="8662267at2"/>
<dbReference type="EMBL" id="SRPE01000002">
    <property type="protein sequence ID" value="TGN29727.1"/>
    <property type="molecule type" value="Genomic_DNA"/>
</dbReference>
<evidence type="ECO:0000313" key="3">
    <source>
        <dbReference type="Proteomes" id="UP000297998"/>
    </source>
</evidence>
<evidence type="ECO:0000313" key="2">
    <source>
        <dbReference type="EMBL" id="TGN29727.1"/>
    </source>
</evidence>
<proteinExistence type="predicted"/>
<comment type="caution">
    <text evidence="2">The sequence shown here is derived from an EMBL/GenBank/DDBJ whole genome shotgun (WGS) entry which is preliminary data.</text>
</comment>
<sequence>MFGKLKNIFNKAEEAIENLQENNTTQSSNSENESVQSSYQPEPIYFEDYIDYSNIIPEIDEHYVDNYENFYNALNSNNRQKVEKAISIWKSDLEKYKEQVHKMGPYEGDDSLQQHAIAYFDDKIKNIENDFEPYAEAFLMDATNQQELYDRAEDNKMALYDRINDQLEKFVQKYEDKNSDIGIEQMYQQHDAKVLEDSKDNPLLEPIHGISLYDYAAGVVKIGSNIPEVDVLKALGVDKPQWDEANLIWNQRMEQDTEMTVMTLYSQYFTKINEHPTLGNNGNLSADTASNPNLERLKTDEHFFYDLAAERDAAIEVGKDGAQYILDKYGIGIVDFQAQAVIWTRSGNYSSMITYQMEKKEEYLKQFQNEMGGTIADDIDF</sequence>
<dbReference type="AlphaFoldDB" id="A0A4Z1BUT1"/>
<keyword evidence="1" id="KW-0175">Coiled coil</keyword>
<gene>
    <name evidence="2" type="ORF">E4J94_03245</name>
</gene>
<feature type="coiled-coil region" evidence="1">
    <location>
        <begin position="149"/>
        <end position="180"/>
    </location>
</feature>
<dbReference type="RefSeq" id="WP_135834435.1">
    <property type="nucleotide sequence ID" value="NZ_CAUQWU010000010.1"/>
</dbReference>
<reference evidence="2 3" key="1">
    <citation type="submission" date="2019-03" db="EMBL/GenBank/DDBJ databases">
        <title>Empedobacter tilapiae sp. nov., isolated from an intestine of Nile tilapia Oreochromis niloticus.</title>
        <authorList>
            <person name="Kim Y.-O."/>
            <person name="Yoon J.-H."/>
        </authorList>
    </citation>
    <scope>NUCLEOTIDE SEQUENCE [LARGE SCALE GENOMIC DNA]</scope>
    <source>
        <strain evidence="2 3">MRS2</strain>
    </source>
</reference>
<dbReference type="Pfam" id="PF20325">
    <property type="entry name" value="DUF6620"/>
    <property type="match status" value="1"/>
</dbReference>
<evidence type="ECO:0000256" key="1">
    <source>
        <dbReference type="SAM" id="Coils"/>
    </source>
</evidence>
<dbReference type="InterPro" id="IPR046728">
    <property type="entry name" value="DUF6620"/>
</dbReference>
<keyword evidence="3" id="KW-1185">Reference proteome</keyword>